<keyword evidence="1" id="KW-1015">Disulfide bond</keyword>
<evidence type="ECO:0000256" key="3">
    <source>
        <dbReference type="SAM" id="Phobius"/>
    </source>
</evidence>
<dbReference type="SMART" id="SM00018">
    <property type="entry name" value="PD"/>
    <property type="match status" value="1"/>
</dbReference>
<reference evidence="5 6" key="1">
    <citation type="journal article" date="2023" name="Sci. Data">
        <title>Genome assembly of the Korean intertidal mud-creeper Batillaria attramentaria.</title>
        <authorList>
            <person name="Patra A.K."/>
            <person name="Ho P.T."/>
            <person name="Jun S."/>
            <person name="Lee S.J."/>
            <person name="Kim Y."/>
            <person name="Won Y.J."/>
        </authorList>
    </citation>
    <scope>NUCLEOTIDE SEQUENCE [LARGE SCALE GENOMIC DNA]</scope>
    <source>
        <strain evidence="5">Wonlab-2016</strain>
    </source>
</reference>
<keyword evidence="3" id="KW-1133">Transmembrane helix</keyword>
<evidence type="ECO:0000256" key="1">
    <source>
        <dbReference type="ARBA" id="ARBA00023157"/>
    </source>
</evidence>
<dbReference type="SUPFAM" id="SSF57492">
    <property type="entry name" value="Trefoil"/>
    <property type="match status" value="1"/>
</dbReference>
<dbReference type="PROSITE" id="PS51448">
    <property type="entry name" value="P_TREFOIL_2"/>
    <property type="match status" value="1"/>
</dbReference>
<dbReference type="CDD" id="cd00111">
    <property type="entry name" value="Trefoil"/>
    <property type="match status" value="1"/>
</dbReference>
<dbReference type="AlphaFoldDB" id="A0ABD0M8B1"/>
<proteinExistence type="predicted"/>
<dbReference type="Proteomes" id="UP001519460">
    <property type="component" value="Unassembled WGS sequence"/>
</dbReference>
<name>A0ABD0M8B1_9CAEN</name>
<dbReference type="InterPro" id="IPR000519">
    <property type="entry name" value="P_trefoil_dom"/>
</dbReference>
<dbReference type="Gene3D" id="4.10.110.10">
    <property type="entry name" value="Spasmolytic Protein, domain 1"/>
    <property type="match status" value="1"/>
</dbReference>
<evidence type="ECO:0000313" key="6">
    <source>
        <dbReference type="Proteomes" id="UP001519460"/>
    </source>
</evidence>
<gene>
    <name evidence="5" type="ORF">BaRGS_00000965</name>
</gene>
<comment type="caution">
    <text evidence="2">Lacks conserved residue(s) required for the propagation of feature annotation.</text>
</comment>
<accession>A0ABD0M8B1</accession>
<protein>
    <recommendedName>
        <fullName evidence="4">P-type domain-containing protein</fullName>
    </recommendedName>
</protein>
<feature type="transmembrane region" description="Helical" evidence="3">
    <location>
        <begin position="33"/>
        <end position="56"/>
    </location>
</feature>
<organism evidence="5 6">
    <name type="scientific">Batillaria attramentaria</name>
    <dbReference type="NCBI Taxonomy" id="370345"/>
    <lineage>
        <taxon>Eukaryota</taxon>
        <taxon>Metazoa</taxon>
        <taxon>Spiralia</taxon>
        <taxon>Lophotrochozoa</taxon>
        <taxon>Mollusca</taxon>
        <taxon>Gastropoda</taxon>
        <taxon>Caenogastropoda</taxon>
        <taxon>Sorbeoconcha</taxon>
        <taxon>Cerithioidea</taxon>
        <taxon>Batillariidae</taxon>
        <taxon>Batillaria</taxon>
    </lineage>
</organism>
<dbReference type="Gene3D" id="2.60.40.1760">
    <property type="entry name" value="glycosyl hydrolase (family 31)"/>
    <property type="match status" value="1"/>
</dbReference>
<evidence type="ECO:0000259" key="4">
    <source>
        <dbReference type="PROSITE" id="PS51448"/>
    </source>
</evidence>
<keyword evidence="3" id="KW-0812">Transmembrane</keyword>
<dbReference type="EMBL" id="JACVVK020000003">
    <property type="protein sequence ID" value="KAK7508000.1"/>
    <property type="molecule type" value="Genomic_DNA"/>
</dbReference>
<keyword evidence="3" id="KW-0472">Membrane</keyword>
<dbReference type="Pfam" id="PF00088">
    <property type="entry name" value="Trefoil"/>
    <property type="match status" value="1"/>
</dbReference>
<evidence type="ECO:0000256" key="2">
    <source>
        <dbReference type="PROSITE-ProRule" id="PRU00779"/>
    </source>
</evidence>
<feature type="domain" description="P-type" evidence="4">
    <location>
        <begin position="117"/>
        <end position="164"/>
    </location>
</feature>
<keyword evidence="6" id="KW-1185">Reference proteome</keyword>
<comment type="caution">
    <text evidence="5">The sequence shown here is derived from an EMBL/GenBank/DDBJ whole genome shotgun (WGS) entry which is preliminary data.</text>
</comment>
<evidence type="ECO:0000313" key="5">
    <source>
        <dbReference type="EMBL" id="KAK7508000.1"/>
    </source>
</evidence>
<dbReference type="InterPro" id="IPR044913">
    <property type="entry name" value="P_trefoil_dom_sf"/>
</dbReference>
<sequence length="218" mass="24371">MAKTKEDREFLLGKELRDEEALARLKQHRLQRYNFTLGLVSGLLASCVVIVMLFAFHPGSVSDTVINDIETSFQSAEDRLGADIEQVLEETAPEEIKSLLEGIGSKTGQPANNSRPLSCKASESDRFDCWPHHYMASETLCQARNCCWNPNPSTQGVPYCFYPDDYVSYTVTHVSDSVSPPGMTATLARETASPYPSDVLQLQLDVTYETYNRLHVKV</sequence>